<dbReference type="InParanoid" id="E2B4J3"/>
<reference evidence="1 2" key="1">
    <citation type="journal article" date="2010" name="Science">
        <title>Genomic comparison of the ants Camponotus floridanus and Harpegnathos saltator.</title>
        <authorList>
            <person name="Bonasio R."/>
            <person name="Zhang G."/>
            <person name="Ye C."/>
            <person name="Mutti N.S."/>
            <person name="Fang X."/>
            <person name="Qin N."/>
            <person name="Donahue G."/>
            <person name="Yang P."/>
            <person name="Li Q."/>
            <person name="Li C."/>
            <person name="Zhang P."/>
            <person name="Huang Z."/>
            <person name="Berger S.L."/>
            <person name="Reinberg D."/>
            <person name="Wang J."/>
            <person name="Liebig J."/>
        </authorList>
    </citation>
    <scope>NUCLEOTIDE SEQUENCE [LARGE SCALE GENOMIC DNA]</scope>
    <source>
        <strain evidence="1 2">R22 G/1</strain>
    </source>
</reference>
<gene>
    <name evidence="1" type="ORF">EAI_16182</name>
</gene>
<dbReference type="Proteomes" id="UP000008237">
    <property type="component" value="Unassembled WGS sequence"/>
</dbReference>
<dbReference type="Pfam" id="PF13516">
    <property type="entry name" value="LRR_6"/>
    <property type="match status" value="2"/>
</dbReference>
<dbReference type="EMBL" id="GL445567">
    <property type="protein sequence ID" value="EFN89387.1"/>
    <property type="molecule type" value="Genomic_DNA"/>
</dbReference>
<dbReference type="SUPFAM" id="SSF52047">
    <property type="entry name" value="RNI-like"/>
    <property type="match status" value="1"/>
</dbReference>
<protein>
    <submittedName>
        <fullName evidence="1">Uncharacterized protein</fullName>
    </submittedName>
</protein>
<evidence type="ECO:0000313" key="2">
    <source>
        <dbReference type="Proteomes" id="UP000008237"/>
    </source>
</evidence>
<proteinExistence type="predicted"/>
<organism evidence="2">
    <name type="scientific">Harpegnathos saltator</name>
    <name type="common">Jerdon's jumping ant</name>
    <dbReference type="NCBI Taxonomy" id="610380"/>
    <lineage>
        <taxon>Eukaryota</taxon>
        <taxon>Metazoa</taxon>
        <taxon>Ecdysozoa</taxon>
        <taxon>Arthropoda</taxon>
        <taxon>Hexapoda</taxon>
        <taxon>Insecta</taxon>
        <taxon>Pterygota</taxon>
        <taxon>Neoptera</taxon>
        <taxon>Endopterygota</taxon>
        <taxon>Hymenoptera</taxon>
        <taxon>Apocrita</taxon>
        <taxon>Aculeata</taxon>
        <taxon>Formicoidea</taxon>
        <taxon>Formicidae</taxon>
        <taxon>Ponerinae</taxon>
        <taxon>Ponerini</taxon>
        <taxon>Harpegnathos</taxon>
    </lineage>
</organism>
<dbReference type="InterPro" id="IPR032675">
    <property type="entry name" value="LRR_dom_sf"/>
</dbReference>
<dbReference type="OrthoDB" id="341587at2759"/>
<evidence type="ECO:0000313" key="1">
    <source>
        <dbReference type="EMBL" id="EFN89387.1"/>
    </source>
</evidence>
<dbReference type="Gene3D" id="3.80.10.10">
    <property type="entry name" value="Ribonuclease Inhibitor"/>
    <property type="match status" value="1"/>
</dbReference>
<sequence>MDTGAHAVGEFLSIHQKLKTLHLANNNIGSTGLAGIIHGILKRKSSSLKNLDLRLNPLQDEGANHVCARKFTI</sequence>
<dbReference type="AlphaFoldDB" id="E2B4J3"/>
<accession>E2B4J3</accession>
<keyword evidence="2" id="KW-1185">Reference proteome</keyword>
<name>E2B4J3_HARSA</name>
<dbReference type="InterPro" id="IPR001611">
    <property type="entry name" value="Leu-rich_rpt"/>
</dbReference>